<feature type="transmembrane region" description="Helical" evidence="16">
    <location>
        <begin position="284"/>
        <end position="305"/>
    </location>
</feature>
<keyword evidence="7" id="KW-0677">Repeat</keyword>
<evidence type="ECO:0000256" key="2">
    <source>
        <dbReference type="ARBA" id="ARBA00022527"/>
    </source>
</evidence>
<evidence type="ECO:0000256" key="1">
    <source>
        <dbReference type="ARBA" id="ARBA00004167"/>
    </source>
</evidence>
<evidence type="ECO:0000259" key="18">
    <source>
        <dbReference type="PROSITE" id="PS50011"/>
    </source>
</evidence>
<keyword evidence="11 16" id="KW-1133">Transmembrane helix</keyword>
<evidence type="ECO:0000256" key="10">
    <source>
        <dbReference type="ARBA" id="ARBA00022840"/>
    </source>
</evidence>
<comment type="subcellular location">
    <subcellularLocation>
        <location evidence="1">Membrane</location>
        <topology evidence="1">Single-pass membrane protein</topology>
    </subcellularLocation>
</comment>
<sequence>MTSSIYTPSVLFVFLAIFNGLTAAQICSQTAGNFTANGTYAGNRARLFSSFSSNLSSTYGFFMNTTVGHGADKIYGSALCRADSTRETCNKCVNTGIKQLTDGCPNQIEAINWAWESSFPCIVRYSNRSFFGKLELSPRPPILVNTGEFASDELERFESVWKNHTTTLIAKASAGTKIKYASGDANLKSFEKIYATVQCTPDLSRSDCDYCLSQIVSAFWNCCGKNKGGYYHNPNCIFRWDMYPFYNSFTDFAPPPANPPATLLSPPPANTTDTGNGKISSRTVLFIAVPIAVAFSAAVAVVVIFRRMKQRSEFRSRLVAEERSNSSRRAECMQFNLAAIRIATNNFSDLNKLGEGGFGPVYKGVLSDGEVIAVKRLSKNSKQGEIEFKNEVICVARLQHRNLVRLLGFCVQGIERLLIYEFLPKSSLDHLVFDANKRGMLDWETRRSIIAGIARGLLYLHEDSQLRIVHRDLKASNVLLDEKMNPKISDFGMAKLFESEDQTRDTTSRIVGTYGYMAPEYAIHGRFSTKSDVYSFGVLLLEIITGETIRRFRGGADEQDLVNYAWSMWSKGTALELIDPTMPVTGSSSDVTRCIHVALLCVQENAENRPTMASVVLMLSSSSLVLSRPARPAYTLHSTTRQHTSSSSSSSSHTSHSASSRSSGHGQDGDKKSFRNQVSISEFEPR</sequence>
<proteinExistence type="predicted"/>
<keyword evidence="2" id="KW-0723">Serine/threonine-protein kinase</keyword>
<dbReference type="FunFam" id="3.30.430.20:FF:000007">
    <property type="entry name" value="Cysteine-rich receptor-like protein kinase 11"/>
    <property type="match status" value="1"/>
</dbReference>
<dbReference type="GO" id="GO:0005886">
    <property type="term" value="C:plasma membrane"/>
    <property type="evidence" value="ECO:0007669"/>
    <property type="project" value="TreeGrafter"/>
</dbReference>
<evidence type="ECO:0000256" key="4">
    <source>
        <dbReference type="ARBA" id="ARBA00022679"/>
    </source>
</evidence>
<dbReference type="PROSITE" id="PS50011">
    <property type="entry name" value="PROTEIN_KINASE_DOM"/>
    <property type="match status" value="1"/>
</dbReference>
<dbReference type="Pfam" id="PF00069">
    <property type="entry name" value="Pkinase"/>
    <property type="match status" value="1"/>
</dbReference>
<organism evidence="20 21">
    <name type="scientific">Cuscuta campestris</name>
    <dbReference type="NCBI Taxonomy" id="132261"/>
    <lineage>
        <taxon>Eukaryota</taxon>
        <taxon>Viridiplantae</taxon>
        <taxon>Streptophyta</taxon>
        <taxon>Embryophyta</taxon>
        <taxon>Tracheophyta</taxon>
        <taxon>Spermatophyta</taxon>
        <taxon>Magnoliopsida</taxon>
        <taxon>eudicotyledons</taxon>
        <taxon>Gunneridae</taxon>
        <taxon>Pentapetalae</taxon>
        <taxon>asterids</taxon>
        <taxon>lamiids</taxon>
        <taxon>Solanales</taxon>
        <taxon>Convolvulaceae</taxon>
        <taxon>Cuscuteae</taxon>
        <taxon>Cuscuta</taxon>
        <taxon>Cuscuta subgen. Grammica</taxon>
        <taxon>Cuscuta sect. Cleistogrammica</taxon>
    </lineage>
</organism>
<evidence type="ECO:0000256" key="7">
    <source>
        <dbReference type="ARBA" id="ARBA00022737"/>
    </source>
</evidence>
<dbReference type="InterPro" id="IPR011009">
    <property type="entry name" value="Kinase-like_dom_sf"/>
</dbReference>
<dbReference type="GO" id="GO:0004674">
    <property type="term" value="F:protein serine/threonine kinase activity"/>
    <property type="evidence" value="ECO:0007669"/>
    <property type="project" value="UniProtKB-KW"/>
</dbReference>
<dbReference type="AlphaFoldDB" id="A0A484M9Y8"/>
<dbReference type="FunFam" id="1.10.510.10:FF:000343">
    <property type="entry name" value="Cysteine-rich receptor-like protein kinase 28"/>
    <property type="match status" value="1"/>
</dbReference>
<feature type="compositionally biased region" description="Low complexity" evidence="15">
    <location>
        <begin position="637"/>
        <end position="663"/>
    </location>
</feature>
<evidence type="ECO:0000256" key="5">
    <source>
        <dbReference type="ARBA" id="ARBA00022692"/>
    </source>
</evidence>
<name>A0A484M9Y8_9ASTE</name>
<dbReference type="PANTHER" id="PTHR27002:SF1104">
    <property type="entry name" value="CYSTEINE-RICH RECEPTOR-LIKE PROTEIN KINASE 27-RELATED"/>
    <property type="match status" value="1"/>
</dbReference>
<feature type="signal peptide" evidence="17">
    <location>
        <begin position="1"/>
        <end position="23"/>
    </location>
</feature>
<feature type="domain" description="Protein kinase" evidence="18">
    <location>
        <begin position="347"/>
        <end position="625"/>
    </location>
</feature>
<evidence type="ECO:0000313" key="21">
    <source>
        <dbReference type="Proteomes" id="UP000595140"/>
    </source>
</evidence>
<evidence type="ECO:0000256" key="16">
    <source>
        <dbReference type="SAM" id="Phobius"/>
    </source>
</evidence>
<dbReference type="Gene3D" id="3.30.430.20">
    <property type="entry name" value="Gnk2 domain, C-X8-C-X2-C motif"/>
    <property type="match status" value="2"/>
</dbReference>
<dbReference type="InterPro" id="IPR008271">
    <property type="entry name" value="Ser/Thr_kinase_AS"/>
</dbReference>
<evidence type="ECO:0000256" key="11">
    <source>
        <dbReference type="ARBA" id="ARBA00022989"/>
    </source>
</evidence>
<dbReference type="Gene3D" id="3.30.200.20">
    <property type="entry name" value="Phosphorylase Kinase, domain 1"/>
    <property type="match status" value="1"/>
</dbReference>
<keyword evidence="12 16" id="KW-0472">Membrane</keyword>
<keyword evidence="9" id="KW-0418">Kinase</keyword>
<accession>A0A484M9Y8</accession>
<evidence type="ECO:0000256" key="13">
    <source>
        <dbReference type="ARBA" id="ARBA00023170"/>
    </source>
</evidence>
<dbReference type="PROSITE" id="PS51473">
    <property type="entry name" value="GNK2"/>
    <property type="match status" value="2"/>
</dbReference>
<evidence type="ECO:0008006" key="22">
    <source>
        <dbReference type="Google" id="ProtNLM"/>
    </source>
</evidence>
<feature type="chain" id="PRO_5019719716" description="Protein kinase domain-containing protein" evidence="17">
    <location>
        <begin position="24"/>
        <end position="686"/>
    </location>
</feature>
<evidence type="ECO:0000256" key="8">
    <source>
        <dbReference type="ARBA" id="ARBA00022741"/>
    </source>
</evidence>
<evidence type="ECO:0000256" key="6">
    <source>
        <dbReference type="ARBA" id="ARBA00022729"/>
    </source>
</evidence>
<feature type="domain" description="Gnk2-homologous" evidence="19">
    <location>
        <begin position="138"/>
        <end position="245"/>
    </location>
</feature>
<keyword evidence="5 16" id="KW-0812">Transmembrane</keyword>
<evidence type="ECO:0000259" key="19">
    <source>
        <dbReference type="PROSITE" id="PS51473"/>
    </source>
</evidence>
<reference evidence="20 21" key="1">
    <citation type="submission" date="2018-04" db="EMBL/GenBank/DDBJ databases">
        <authorList>
            <person name="Vogel A."/>
        </authorList>
    </citation>
    <scope>NUCLEOTIDE SEQUENCE [LARGE SCALE GENOMIC DNA]</scope>
</reference>
<dbReference type="Pfam" id="PF01657">
    <property type="entry name" value="Stress-antifung"/>
    <property type="match status" value="2"/>
</dbReference>
<keyword evidence="3" id="KW-0597">Phosphoprotein</keyword>
<dbReference type="Proteomes" id="UP000595140">
    <property type="component" value="Unassembled WGS sequence"/>
</dbReference>
<dbReference type="CDD" id="cd23509">
    <property type="entry name" value="Gnk2-like"/>
    <property type="match status" value="2"/>
</dbReference>
<dbReference type="PROSITE" id="PS00108">
    <property type="entry name" value="PROTEIN_KINASE_ST"/>
    <property type="match status" value="1"/>
</dbReference>
<feature type="domain" description="Gnk2-homologous" evidence="19">
    <location>
        <begin position="22"/>
        <end position="130"/>
    </location>
</feature>
<dbReference type="EMBL" id="OOIL02002916">
    <property type="protein sequence ID" value="VFQ85389.1"/>
    <property type="molecule type" value="Genomic_DNA"/>
</dbReference>
<protein>
    <recommendedName>
        <fullName evidence="22">Protein kinase domain-containing protein</fullName>
    </recommendedName>
</protein>
<dbReference type="Gene3D" id="1.10.510.10">
    <property type="entry name" value="Transferase(Phosphotransferase) domain 1"/>
    <property type="match status" value="1"/>
</dbReference>
<dbReference type="OrthoDB" id="4062651at2759"/>
<feature type="region of interest" description="Disordered" evidence="15">
    <location>
        <begin position="636"/>
        <end position="686"/>
    </location>
</feature>
<keyword evidence="21" id="KW-1185">Reference proteome</keyword>
<dbReference type="FunFam" id="3.30.200.20:FF:000142">
    <property type="entry name" value="Cysteine-rich receptor-like protein kinase 10"/>
    <property type="match status" value="1"/>
</dbReference>
<keyword evidence="4" id="KW-0808">Transferase</keyword>
<keyword evidence="13" id="KW-0675">Receptor</keyword>
<dbReference type="GO" id="GO:0009737">
    <property type="term" value="P:response to abscisic acid"/>
    <property type="evidence" value="ECO:0007669"/>
    <property type="project" value="UniProtKB-ARBA"/>
</dbReference>
<dbReference type="CDD" id="cd14066">
    <property type="entry name" value="STKc_IRAK"/>
    <property type="match status" value="1"/>
</dbReference>
<dbReference type="PANTHER" id="PTHR27002">
    <property type="entry name" value="RECEPTOR-LIKE SERINE/THREONINE-PROTEIN KINASE SD1-8"/>
    <property type="match status" value="1"/>
</dbReference>
<dbReference type="SMART" id="SM00220">
    <property type="entry name" value="S_TKc"/>
    <property type="match status" value="1"/>
</dbReference>
<gene>
    <name evidence="20" type="ORF">CCAM_LOCUS27165</name>
</gene>
<dbReference type="InterPro" id="IPR002902">
    <property type="entry name" value="GNK2"/>
</dbReference>
<evidence type="ECO:0000313" key="20">
    <source>
        <dbReference type="EMBL" id="VFQ85389.1"/>
    </source>
</evidence>
<dbReference type="GO" id="GO:0005524">
    <property type="term" value="F:ATP binding"/>
    <property type="evidence" value="ECO:0007669"/>
    <property type="project" value="UniProtKB-KW"/>
</dbReference>
<dbReference type="FunFam" id="3.30.430.20:FF:000003">
    <property type="entry name" value="Cysteine-rich RLK (RECEPTOR-like protein kinase) 10"/>
    <property type="match status" value="1"/>
</dbReference>
<dbReference type="InterPro" id="IPR000719">
    <property type="entry name" value="Prot_kinase_dom"/>
</dbReference>
<dbReference type="InterPro" id="IPR038408">
    <property type="entry name" value="GNK2_sf"/>
</dbReference>
<dbReference type="SUPFAM" id="SSF56112">
    <property type="entry name" value="Protein kinase-like (PK-like)"/>
    <property type="match status" value="1"/>
</dbReference>
<evidence type="ECO:0000256" key="12">
    <source>
        <dbReference type="ARBA" id="ARBA00023136"/>
    </source>
</evidence>
<keyword evidence="6 17" id="KW-0732">Signal</keyword>
<evidence type="ECO:0000256" key="15">
    <source>
        <dbReference type="SAM" id="MobiDB-lite"/>
    </source>
</evidence>
<keyword evidence="10" id="KW-0067">ATP-binding</keyword>
<evidence type="ECO:0000256" key="3">
    <source>
        <dbReference type="ARBA" id="ARBA00022553"/>
    </source>
</evidence>
<keyword evidence="14" id="KW-0325">Glycoprotein</keyword>
<evidence type="ECO:0000256" key="17">
    <source>
        <dbReference type="SAM" id="SignalP"/>
    </source>
</evidence>
<evidence type="ECO:0000256" key="14">
    <source>
        <dbReference type="ARBA" id="ARBA00023180"/>
    </source>
</evidence>
<evidence type="ECO:0000256" key="9">
    <source>
        <dbReference type="ARBA" id="ARBA00022777"/>
    </source>
</evidence>
<keyword evidence="8" id="KW-0547">Nucleotide-binding</keyword>